<evidence type="ECO:0000313" key="20">
    <source>
        <dbReference type="EMBL" id="GFO60449.1"/>
    </source>
</evidence>
<evidence type="ECO:0000256" key="4">
    <source>
        <dbReference type="ARBA" id="ARBA00012268"/>
    </source>
</evidence>
<proteinExistence type="inferred from homology"/>
<comment type="similarity">
    <text evidence="3 14">Belongs to the glycosyl hydrolase 13 family.</text>
</comment>
<evidence type="ECO:0000256" key="8">
    <source>
        <dbReference type="ARBA" id="ARBA00023277"/>
    </source>
</evidence>
<feature type="binding site" evidence="16">
    <location>
        <begin position="329"/>
        <end position="333"/>
    </location>
    <ligand>
        <name>substrate</name>
    </ligand>
</feature>
<dbReference type="EMBL" id="BLXX01000008">
    <property type="protein sequence ID" value="GFO60449.1"/>
    <property type="molecule type" value="Genomic_DNA"/>
</dbReference>
<feature type="domain" description="Glycosyl hydrolase family 13 catalytic" evidence="19">
    <location>
        <begin position="119"/>
        <end position="470"/>
    </location>
</feature>
<evidence type="ECO:0000256" key="11">
    <source>
        <dbReference type="ARBA" id="ARBA00033284"/>
    </source>
</evidence>
<evidence type="ECO:0000256" key="12">
    <source>
        <dbReference type="ARBA" id="ARBA00034013"/>
    </source>
</evidence>
<protein>
    <recommendedName>
        <fullName evidence="5 13">Malto-oligosyltrehalose trehalohydrolase</fullName>
        <shortName evidence="14">MTHase</shortName>
        <ecNumber evidence="4 13">3.2.1.141</ecNumber>
    </recommendedName>
    <alternativeName>
        <fullName evidence="11 14">4-alpha-D-((1-&gt;4)-alpha-D-glucano)trehalose trehalohydrolase</fullName>
    </alternativeName>
    <alternativeName>
        <fullName evidence="10 14">Maltooligosyl trehalose trehalohydrolase</fullName>
    </alternativeName>
</protein>
<keyword evidence="6" id="KW-0963">Cytoplasm</keyword>
<dbReference type="InterPro" id="IPR006047">
    <property type="entry name" value="GH13_cat_dom"/>
</dbReference>
<reference evidence="21" key="1">
    <citation type="submission" date="2020-06" db="EMBL/GenBank/DDBJ databases">
        <title>Draft genomic sequence of Geomonas sp. Red330.</title>
        <authorList>
            <person name="Itoh H."/>
            <person name="Zhenxing X."/>
            <person name="Ushijima N."/>
            <person name="Masuda Y."/>
            <person name="Shiratori Y."/>
            <person name="Senoo K."/>
        </authorList>
    </citation>
    <scope>NUCLEOTIDE SEQUENCE [LARGE SCALE GENOMIC DNA]</scope>
    <source>
        <strain evidence="21">Red330</strain>
    </source>
</reference>
<dbReference type="SUPFAM" id="SSF51445">
    <property type="entry name" value="(Trans)glycosidases"/>
    <property type="match status" value="1"/>
</dbReference>
<dbReference type="Pfam" id="PF11941">
    <property type="entry name" value="DUF3459"/>
    <property type="match status" value="1"/>
</dbReference>
<evidence type="ECO:0000256" key="16">
    <source>
        <dbReference type="PIRSR" id="PIRSR006337-2"/>
    </source>
</evidence>
<dbReference type="RefSeq" id="WP_183355267.1">
    <property type="nucleotide sequence ID" value="NZ_BLXX01000008.1"/>
</dbReference>
<name>A0A6V8MLD2_9BACT</name>
<dbReference type="GO" id="GO:0005737">
    <property type="term" value="C:cytoplasm"/>
    <property type="evidence" value="ECO:0007669"/>
    <property type="project" value="UniProtKB-SubCell"/>
</dbReference>
<evidence type="ECO:0000256" key="14">
    <source>
        <dbReference type="PIRNR" id="PIRNR006337"/>
    </source>
</evidence>
<evidence type="ECO:0000259" key="19">
    <source>
        <dbReference type="SMART" id="SM00642"/>
    </source>
</evidence>
<dbReference type="Pfam" id="PF02922">
    <property type="entry name" value="CBM_48"/>
    <property type="match status" value="1"/>
</dbReference>
<evidence type="ECO:0000256" key="5">
    <source>
        <dbReference type="ARBA" id="ARBA00015938"/>
    </source>
</evidence>
<evidence type="ECO:0000313" key="21">
    <source>
        <dbReference type="Proteomes" id="UP000556026"/>
    </source>
</evidence>
<evidence type="ECO:0000256" key="17">
    <source>
        <dbReference type="PIRSR" id="PIRSR006337-3"/>
    </source>
</evidence>
<feature type="active site" description="Nucleophile" evidence="15">
    <location>
        <position position="269"/>
    </location>
</feature>
<keyword evidence="9 14" id="KW-0326">Glycosidase</keyword>
<dbReference type="NCBIfam" id="TIGR02402">
    <property type="entry name" value="trehalose_TreZ"/>
    <property type="match status" value="1"/>
</dbReference>
<dbReference type="SUPFAM" id="SSF81296">
    <property type="entry name" value="E set domains"/>
    <property type="match status" value="1"/>
</dbReference>
<evidence type="ECO:0000256" key="3">
    <source>
        <dbReference type="ARBA" id="ARBA00008061"/>
    </source>
</evidence>
<dbReference type="InterPro" id="IPR014756">
    <property type="entry name" value="Ig_E-set"/>
</dbReference>
<dbReference type="InterPro" id="IPR012768">
    <property type="entry name" value="Trehalose_TreZ"/>
</dbReference>
<evidence type="ECO:0000256" key="13">
    <source>
        <dbReference type="NCBIfam" id="TIGR02402"/>
    </source>
</evidence>
<dbReference type="CDD" id="cd11325">
    <property type="entry name" value="AmyAc_GTHase"/>
    <property type="match status" value="1"/>
</dbReference>
<feature type="binding site" evidence="16">
    <location>
        <begin position="398"/>
        <end position="403"/>
    </location>
    <ligand>
        <name>substrate</name>
    </ligand>
</feature>
<feature type="region of interest" description="Disordered" evidence="18">
    <location>
        <begin position="82"/>
        <end position="101"/>
    </location>
</feature>
<dbReference type="Pfam" id="PF00128">
    <property type="entry name" value="Alpha-amylase"/>
    <property type="match status" value="1"/>
</dbReference>
<dbReference type="AlphaFoldDB" id="A0A6V8MLD2"/>
<comment type="caution">
    <text evidence="20">The sequence shown here is derived from an EMBL/GenBank/DDBJ whole genome shotgun (WGS) entry which is preliminary data.</text>
</comment>
<comment type="catalytic activity">
    <reaction evidence="12 14">
        <text>hydrolysis of (1-&gt;4)-alpha-D-glucosidic linkage in 4-alpha-D-[(1-&gt;4)-alpha-D-glucanosyl]n trehalose to yield trehalose and (1-&gt;4)-alpha-D-glucan.</text>
        <dbReference type="EC" id="3.2.1.141"/>
    </reaction>
</comment>
<dbReference type="Gene3D" id="3.20.20.80">
    <property type="entry name" value="Glycosidases"/>
    <property type="match status" value="1"/>
</dbReference>
<feature type="binding site" evidence="16">
    <location>
        <begin position="267"/>
        <end position="272"/>
    </location>
    <ligand>
        <name>substrate</name>
    </ligand>
</feature>
<keyword evidence="8" id="KW-0119">Carbohydrate metabolism</keyword>
<dbReference type="InterPro" id="IPR004193">
    <property type="entry name" value="Glyco_hydro_13_N"/>
</dbReference>
<dbReference type="PANTHER" id="PTHR43651:SF11">
    <property type="entry name" value="MALTO-OLIGOSYLTREHALOSE TREHALOHYDROLASE"/>
    <property type="match status" value="1"/>
</dbReference>
<evidence type="ECO:0000256" key="6">
    <source>
        <dbReference type="ARBA" id="ARBA00022490"/>
    </source>
</evidence>
<evidence type="ECO:0000256" key="9">
    <source>
        <dbReference type="ARBA" id="ARBA00023295"/>
    </source>
</evidence>
<evidence type="ECO:0000256" key="7">
    <source>
        <dbReference type="ARBA" id="ARBA00022801"/>
    </source>
</evidence>
<dbReference type="SMART" id="SM00642">
    <property type="entry name" value="Aamy"/>
    <property type="match status" value="1"/>
</dbReference>
<feature type="site" description="Transition state stabilizer" evidence="17">
    <location>
        <position position="399"/>
    </location>
</feature>
<dbReference type="UniPathway" id="UPA00299"/>
<evidence type="ECO:0000256" key="15">
    <source>
        <dbReference type="PIRSR" id="PIRSR006337-1"/>
    </source>
</evidence>
<dbReference type="InterPro" id="IPR013783">
    <property type="entry name" value="Ig-like_fold"/>
</dbReference>
<dbReference type="Gene3D" id="2.60.40.10">
    <property type="entry name" value="Immunoglobulins"/>
    <property type="match status" value="1"/>
</dbReference>
<organism evidence="20 21">
    <name type="scientific">Geomonas silvestris</name>
    <dbReference type="NCBI Taxonomy" id="2740184"/>
    <lineage>
        <taxon>Bacteria</taxon>
        <taxon>Pseudomonadati</taxon>
        <taxon>Thermodesulfobacteriota</taxon>
        <taxon>Desulfuromonadia</taxon>
        <taxon>Geobacterales</taxon>
        <taxon>Geobacteraceae</taxon>
        <taxon>Geomonas</taxon>
    </lineage>
</organism>
<comment type="pathway">
    <text evidence="2 14">Glycan biosynthesis; trehalose biosynthesis.</text>
</comment>
<evidence type="ECO:0000256" key="1">
    <source>
        <dbReference type="ARBA" id="ARBA00004496"/>
    </source>
</evidence>
<feature type="active site" description="Proton donor" evidence="15">
    <location>
        <position position="304"/>
    </location>
</feature>
<dbReference type="InterPro" id="IPR044901">
    <property type="entry name" value="Trehalose_TreZ_E-set_sf"/>
</dbReference>
<dbReference type="InterPro" id="IPR017853">
    <property type="entry name" value="GH"/>
</dbReference>
<keyword evidence="21" id="KW-1185">Reference proteome</keyword>
<evidence type="ECO:0000256" key="18">
    <source>
        <dbReference type="SAM" id="MobiDB-lite"/>
    </source>
</evidence>
<dbReference type="GO" id="GO:0033942">
    <property type="term" value="F:4-alpha-D-(1-&gt;4)-alpha-D-glucanotrehalose trehalohydrolase activity"/>
    <property type="evidence" value="ECO:0007669"/>
    <property type="project" value="UniProtKB-EC"/>
</dbReference>
<accession>A0A6V8MLD2</accession>
<evidence type="ECO:0000256" key="2">
    <source>
        <dbReference type="ARBA" id="ARBA00005199"/>
    </source>
</evidence>
<dbReference type="CDD" id="cd02853">
    <property type="entry name" value="E_set_MTHase_like_N"/>
    <property type="match status" value="1"/>
</dbReference>
<dbReference type="EC" id="3.2.1.141" evidence="4 13"/>
<dbReference type="GO" id="GO:0005992">
    <property type="term" value="P:trehalose biosynthetic process"/>
    <property type="evidence" value="ECO:0007669"/>
    <property type="project" value="UniProtKB-UniRule"/>
</dbReference>
<dbReference type="Gene3D" id="1.10.10.760">
    <property type="entry name" value="E-set domains of sugar-utilizing enzymes"/>
    <property type="match status" value="1"/>
</dbReference>
<dbReference type="PANTHER" id="PTHR43651">
    <property type="entry name" value="1,4-ALPHA-GLUCAN-BRANCHING ENZYME"/>
    <property type="match status" value="1"/>
</dbReference>
<dbReference type="InterPro" id="IPR022567">
    <property type="entry name" value="DUF3459"/>
</dbReference>
<evidence type="ECO:0000256" key="10">
    <source>
        <dbReference type="ARBA" id="ARBA00032057"/>
    </source>
</evidence>
<gene>
    <name evidence="20" type="ORF">GMST_27740</name>
</gene>
<dbReference type="PIRSF" id="PIRSF006337">
    <property type="entry name" value="Trehalose_TreZ"/>
    <property type="match status" value="1"/>
</dbReference>
<keyword evidence="7 14" id="KW-0378">Hydrolase</keyword>
<comment type="subcellular location">
    <subcellularLocation>
        <location evidence="1 15">Cytoplasm</location>
    </subcellularLocation>
</comment>
<sequence length="628" mass="71289">MTEPQRRLPIGAEPVQGGVNFRVWAPDHQKVEAVIHNEGEEDPYEFACELAKEGNGYFSGLCPKAAAGSLYRYRIDDREAFPDPASRYQPDGPHGPSRVVDPKFEWTDQEWRGIVREGQVIYEMHIGTYTKQGTWSAAAEQLPALVELGITAVEVMPVADFPGRFGWGYDGVNHFAPCRLYGEPDDFRRFVDRAHALGLGVLLDVVYNHFGPEGNYLERFSSYYYGPKSNEWGRAINFDSENCQPVREFFASNAVYWIEEFHLDGLRFDATHAIKDESPVHILGTITEKVRQAAGGRAVLLVAENESQETACLRPKEEGGFGMDAVWNDDFHHCAHVALTGYHDAYYSEYYGSPQELVSTAKWGYLYQGQRFFWQGKRRGTPTVGISPSCFINYTQNHDQIGNSAWGIRLHKLTNPASLRAITTLLMLAPQTPMIFQGQEFSSSSPFLYFSDLNPETSRQVHTGRIVFLKQFTNIDSPEVISTIDKPYELDTFVQSRLDLSQRERHFKVYSLYRDLIRLRREDPVFSTGYLCRIEGAVLGQFGFLLRYFLDDQQRLILINLGREMHLAPMPEPLLAPPLGCSWEPLWSSEKVEYGGSGTPAHLETERFWRVQGNAAVVFQPVPEGDES</sequence>
<dbReference type="Proteomes" id="UP000556026">
    <property type="component" value="Unassembled WGS sequence"/>
</dbReference>